<comment type="caution">
    <text evidence="2">The sequence shown here is derived from an EMBL/GenBank/DDBJ whole genome shotgun (WGS) entry which is preliminary data.</text>
</comment>
<gene>
    <name evidence="2" type="ORF">GCM10009760_11200</name>
</gene>
<dbReference type="Proteomes" id="UP001422759">
    <property type="component" value="Unassembled WGS sequence"/>
</dbReference>
<sequence length="95" mass="8738">MAAQSSSVSDAGAGDVGAGDVDAGTGEAGTGADPGVSADADAGVEVGTDTGGDSLPVPGRVSPCHGQVLAVGAACVSALSARCSGLPRRVIGDDG</sequence>
<dbReference type="EMBL" id="BAAANT010000004">
    <property type="protein sequence ID" value="GAA2134192.1"/>
    <property type="molecule type" value="Genomic_DNA"/>
</dbReference>
<organism evidence="2 3">
    <name type="scientific">Kitasatospora kazusensis</name>
    <dbReference type="NCBI Taxonomy" id="407974"/>
    <lineage>
        <taxon>Bacteria</taxon>
        <taxon>Bacillati</taxon>
        <taxon>Actinomycetota</taxon>
        <taxon>Actinomycetes</taxon>
        <taxon>Kitasatosporales</taxon>
        <taxon>Streptomycetaceae</taxon>
        <taxon>Kitasatospora</taxon>
    </lineage>
</organism>
<name>A0ABN2YYV8_9ACTN</name>
<reference evidence="2 3" key="1">
    <citation type="journal article" date="2019" name="Int. J. Syst. Evol. Microbiol.">
        <title>The Global Catalogue of Microorganisms (GCM) 10K type strain sequencing project: providing services to taxonomists for standard genome sequencing and annotation.</title>
        <authorList>
            <consortium name="The Broad Institute Genomics Platform"/>
            <consortium name="The Broad Institute Genome Sequencing Center for Infectious Disease"/>
            <person name="Wu L."/>
            <person name="Ma J."/>
        </authorList>
    </citation>
    <scope>NUCLEOTIDE SEQUENCE [LARGE SCALE GENOMIC DNA]</scope>
    <source>
        <strain evidence="2 3">JCM 14560</strain>
    </source>
</reference>
<evidence type="ECO:0000256" key="1">
    <source>
        <dbReference type="SAM" id="MobiDB-lite"/>
    </source>
</evidence>
<accession>A0ABN2YYV8</accession>
<evidence type="ECO:0000313" key="3">
    <source>
        <dbReference type="Proteomes" id="UP001422759"/>
    </source>
</evidence>
<evidence type="ECO:0000313" key="2">
    <source>
        <dbReference type="EMBL" id="GAA2134192.1"/>
    </source>
</evidence>
<protein>
    <submittedName>
        <fullName evidence="2">Uncharacterized protein</fullName>
    </submittedName>
</protein>
<proteinExistence type="predicted"/>
<keyword evidence="3" id="KW-1185">Reference proteome</keyword>
<feature type="compositionally biased region" description="Low complexity" evidence="1">
    <location>
        <begin position="1"/>
        <end position="33"/>
    </location>
</feature>
<feature type="region of interest" description="Disordered" evidence="1">
    <location>
        <begin position="1"/>
        <end position="60"/>
    </location>
</feature>